<accession>A0A1H5TIC7</accession>
<dbReference type="PANTHER" id="PTHR38471:SF2">
    <property type="entry name" value="FOUR HELIX BUNDLE PROTEIN"/>
    <property type="match status" value="1"/>
</dbReference>
<name>A0A1H5TIC7_9CLOT</name>
<dbReference type="AlphaFoldDB" id="A0A1H5TIC7"/>
<proteinExistence type="predicted"/>
<dbReference type="InterPro" id="IPR036583">
    <property type="entry name" value="23S_rRNA_IVS_sf"/>
</dbReference>
<protein>
    <submittedName>
        <fullName evidence="1">Four helix bundle protein</fullName>
    </submittedName>
</protein>
<dbReference type="Pfam" id="PF05635">
    <property type="entry name" value="23S_rRNA_IVP"/>
    <property type="match status" value="1"/>
</dbReference>
<dbReference type="CDD" id="cd16377">
    <property type="entry name" value="23S_rRNA_IVP_like"/>
    <property type="match status" value="1"/>
</dbReference>
<dbReference type="RefSeq" id="WP_103895634.1">
    <property type="nucleotide sequence ID" value="NZ_FNUK01000006.1"/>
</dbReference>
<dbReference type="PANTHER" id="PTHR38471">
    <property type="entry name" value="FOUR HELIX BUNDLE PROTEIN"/>
    <property type="match status" value="1"/>
</dbReference>
<sequence>MEQIDISIKDFKTLIVWQKARELAQDIYQISANFPAFETYATKSQIIRAATSIGVNIAEGNGQLYKKKQINFLNNALGSASETRHWLITALDNKYISQEDYNKLEQKTIKIIRMLIGYIKKLQEQADERELWNR</sequence>
<keyword evidence="2" id="KW-1185">Reference proteome</keyword>
<reference evidence="2" key="1">
    <citation type="submission" date="2016-10" db="EMBL/GenBank/DDBJ databases">
        <authorList>
            <person name="Varghese N."/>
            <person name="Submissions S."/>
        </authorList>
    </citation>
    <scope>NUCLEOTIDE SEQUENCE [LARGE SCALE GENOMIC DNA]</scope>
    <source>
        <strain evidence="2">DSM 5463</strain>
    </source>
</reference>
<dbReference type="Gene3D" id="1.20.1440.60">
    <property type="entry name" value="23S rRNA-intervening sequence"/>
    <property type="match status" value="1"/>
</dbReference>
<dbReference type="NCBIfam" id="TIGR02436">
    <property type="entry name" value="four helix bundle protein"/>
    <property type="match status" value="1"/>
</dbReference>
<dbReference type="InterPro" id="IPR012657">
    <property type="entry name" value="23S_rRNA-intervening_sequence"/>
</dbReference>
<dbReference type="OrthoDB" id="160990at2"/>
<evidence type="ECO:0000313" key="1">
    <source>
        <dbReference type="EMBL" id="SEF62524.1"/>
    </source>
</evidence>
<dbReference type="EMBL" id="FNUK01000006">
    <property type="protein sequence ID" value="SEF62524.1"/>
    <property type="molecule type" value="Genomic_DNA"/>
</dbReference>
<organism evidence="1 2">
    <name type="scientific">Caloramator fervidus</name>
    <dbReference type="NCBI Taxonomy" id="29344"/>
    <lineage>
        <taxon>Bacteria</taxon>
        <taxon>Bacillati</taxon>
        <taxon>Bacillota</taxon>
        <taxon>Clostridia</taxon>
        <taxon>Eubacteriales</taxon>
        <taxon>Clostridiaceae</taxon>
        <taxon>Caloramator</taxon>
    </lineage>
</organism>
<evidence type="ECO:0000313" key="2">
    <source>
        <dbReference type="Proteomes" id="UP000242850"/>
    </source>
</evidence>
<gene>
    <name evidence="1" type="ORF">SAMN05660865_00628</name>
</gene>
<dbReference type="Proteomes" id="UP000242850">
    <property type="component" value="Unassembled WGS sequence"/>
</dbReference>
<dbReference type="SUPFAM" id="SSF158446">
    <property type="entry name" value="IVS-encoded protein-like"/>
    <property type="match status" value="1"/>
</dbReference>